<keyword evidence="2" id="KW-0732">Signal</keyword>
<dbReference type="Gene3D" id="2.160.20.20">
    <property type="match status" value="1"/>
</dbReference>
<dbReference type="InterPro" id="IPR012332">
    <property type="entry name" value="Autotransporter_pectin_lyase_C"/>
</dbReference>
<dbReference type="SUPFAM" id="SSF51126">
    <property type="entry name" value="Pectin lyase-like"/>
    <property type="match status" value="1"/>
</dbReference>
<dbReference type="PANTHER" id="PTHR24216">
    <property type="entry name" value="PAXILLIN-RELATED"/>
    <property type="match status" value="1"/>
</dbReference>
<dbReference type="SUPFAM" id="SSF103515">
    <property type="entry name" value="Autotransporter"/>
    <property type="match status" value="1"/>
</dbReference>
<sequence length="1021" mass="103180">MPVPKRRPLALRIAALLRSGYVLGSFALLAPFAAQAVCDNQTPATGQTATCDANAPSPDPDPVVAAVGSTNVIVNVLAGGGVGTINADAVVVRDQSQVNNAGSIAATGAFNGITSTGAGNTITNSAGASISSQGGNGVSLLAGGTLVNDGTITAQTGNGVLFGGTAAGLLINRGTITGSAAGVSFGAGNDRLEMLGGAINGAVHQGAGGDTLILNGGQLGIVNQGDGNDVMQVGGGTATGNVQQGSGTDDFSMTAGQIQSLSQGDNIDNFNMSGGRIVGFFEDGDIARMSGGRIGRVDMKLDNNLFDMSGGTIDGNLVTGFGNDTIILSNGYIGGNVSVSGGQDSVTVTGGTIGGEVRVSTGDDTFAWNGGGIIYGAIDLGDGADTATLRDLTAANLGATPSLSGGLGADSLSFNNVTSAGVARFQNWETVSATNDTELTFDGNLTLGDSGSGTGTLSIDATSTLFAGGLDAAILAAGGGLVSVTNAGRIDLTNGAAGANAFTIAGNYIGNGGTVFLQTVLGGDGSPSDKLVISGGNASGTTGLGIVNLGGAGAATTQDGILVVQTINGGTTAANAFALDGAVAAGAYEYFLFHGGASAGTQNNWYLRSTLGALPAPSDDGEPPAPTPPEPPAPPPPPLDHPPPGPDVPEPPVPPEPAPPPPAPPEAPPPSPPPAVDPPTQPAPIPGPNSTPPTPGAVAATGDVIPLFRIETPTYAVVPPAAHELALATLGTFHERQGEQPLLQGEGGLPSAWARVVGQDIERDWSGTVSPTFDGSLWGVQIGAALYARQGDDGRRDDFGLFVGRTRMDGDVRGFALGWNNLTVGKTELDDTHLGLYWTHIAPNGAYLDAVLIGSRYDGDATSSRGLGVDIDGDGTTVSLEGGYPFALGERWSLEPQAQVIWQTLSFDDKRDAFSLVSFDAEDAVAARVGLRLIGKDRSARWRPYLKANLWHGFGGRDRVSFGADRIESEQKFDAFEFGGGLIARINDKASFFATIDYTVDAGDDEERKIFEGNLGLRIAW</sequence>
<accession>A0A4U5JUF3</accession>
<feature type="chain" id="PRO_5020839512" evidence="2">
    <location>
        <begin position="37"/>
        <end position="1021"/>
    </location>
</feature>
<feature type="compositionally biased region" description="Pro residues" evidence="1">
    <location>
        <begin position="623"/>
        <end position="695"/>
    </location>
</feature>
<dbReference type="SMART" id="SM00869">
    <property type="entry name" value="Autotransporter"/>
    <property type="match status" value="1"/>
</dbReference>
<dbReference type="PANTHER" id="PTHR24216:SF65">
    <property type="entry name" value="PAXILLIN-LIKE PROTEIN 1"/>
    <property type="match status" value="1"/>
</dbReference>
<gene>
    <name evidence="4" type="ORF">FCE95_04165</name>
</gene>
<proteinExistence type="predicted"/>
<dbReference type="Proteomes" id="UP000308707">
    <property type="component" value="Unassembled WGS sequence"/>
</dbReference>
<dbReference type="InterPro" id="IPR043990">
    <property type="entry name" value="AC_1"/>
</dbReference>
<name>A0A4U5JUF3_9GAMM</name>
<dbReference type="InterPro" id="IPR006315">
    <property type="entry name" value="OM_autotransptr_brl_dom"/>
</dbReference>
<dbReference type="GO" id="GO:0019867">
    <property type="term" value="C:outer membrane"/>
    <property type="evidence" value="ECO:0007669"/>
    <property type="project" value="InterPro"/>
</dbReference>
<dbReference type="InterPro" id="IPR011050">
    <property type="entry name" value="Pectin_lyase_fold/virulence"/>
</dbReference>
<dbReference type="AlphaFoldDB" id="A0A4U5JUF3"/>
<dbReference type="OrthoDB" id="6053567at2"/>
<dbReference type="PROSITE" id="PS51208">
    <property type="entry name" value="AUTOTRANSPORTER"/>
    <property type="match status" value="1"/>
</dbReference>
<feature type="region of interest" description="Disordered" evidence="1">
    <location>
        <begin position="611"/>
        <end position="698"/>
    </location>
</feature>
<reference evidence="4 5" key="1">
    <citation type="submission" date="2019-04" db="EMBL/GenBank/DDBJ databases">
        <title>Reference strain of H23.</title>
        <authorList>
            <person name="Luo X."/>
        </authorList>
    </citation>
    <scope>NUCLEOTIDE SEQUENCE [LARGE SCALE GENOMIC DNA]</scope>
    <source>
        <strain evidence="4 5">H23</strain>
    </source>
</reference>
<dbReference type="InterPro" id="IPR036709">
    <property type="entry name" value="Autotransporte_beta_dom_sf"/>
</dbReference>
<organism evidence="4 5">
    <name type="scientific">Luteimonas gilva</name>
    <dbReference type="NCBI Taxonomy" id="2572684"/>
    <lineage>
        <taxon>Bacteria</taxon>
        <taxon>Pseudomonadati</taxon>
        <taxon>Pseudomonadota</taxon>
        <taxon>Gammaproteobacteria</taxon>
        <taxon>Lysobacterales</taxon>
        <taxon>Lysobacteraceae</taxon>
        <taxon>Luteimonas</taxon>
    </lineage>
</organism>
<dbReference type="Gene3D" id="2.160.20.160">
    <property type="match status" value="1"/>
</dbReference>
<evidence type="ECO:0000313" key="4">
    <source>
        <dbReference type="EMBL" id="TKR33500.1"/>
    </source>
</evidence>
<dbReference type="NCBIfam" id="TIGR01414">
    <property type="entry name" value="autotrans_barl"/>
    <property type="match status" value="1"/>
</dbReference>
<dbReference type="InterPro" id="IPR005546">
    <property type="entry name" value="Autotransporte_beta"/>
</dbReference>
<dbReference type="CDD" id="cd01344">
    <property type="entry name" value="PL2_Passenger_AT"/>
    <property type="match status" value="1"/>
</dbReference>
<dbReference type="RefSeq" id="WP_137265708.1">
    <property type="nucleotide sequence ID" value="NZ_SZUA01000001.1"/>
</dbReference>
<evidence type="ECO:0000256" key="1">
    <source>
        <dbReference type="SAM" id="MobiDB-lite"/>
    </source>
</evidence>
<evidence type="ECO:0000259" key="3">
    <source>
        <dbReference type="PROSITE" id="PS51208"/>
    </source>
</evidence>
<protein>
    <submittedName>
        <fullName evidence="4">Autotransporter outer membrane beta-barrel domain-containing protein</fullName>
    </submittedName>
</protein>
<feature type="signal peptide" evidence="2">
    <location>
        <begin position="1"/>
        <end position="36"/>
    </location>
</feature>
<dbReference type="Pfam" id="PF03797">
    <property type="entry name" value="Autotransporter"/>
    <property type="match status" value="1"/>
</dbReference>
<feature type="domain" description="Autotransporter" evidence="3">
    <location>
        <begin position="745"/>
        <end position="1021"/>
    </location>
</feature>
<evidence type="ECO:0000313" key="5">
    <source>
        <dbReference type="Proteomes" id="UP000308707"/>
    </source>
</evidence>
<dbReference type="EMBL" id="SZUA01000001">
    <property type="protein sequence ID" value="TKR33500.1"/>
    <property type="molecule type" value="Genomic_DNA"/>
</dbReference>
<comment type="caution">
    <text evidence="4">The sequence shown here is derived from an EMBL/GenBank/DDBJ whole genome shotgun (WGS) entry which is preliminary data.</text>
</comment>
<dbReference type="Pfam" id="PF18883">
    <property type="entry name" value="AC_1"/>
    <property type="match status" value="1"/>
</dbReference>
<keyword evidence="5" id="KW-1185">Reference proteome</keyword>
<evidence type="ECO:0000256" key="2">
    <source>
        <dbReference type="SAM" id="SignalP"/>
    </source>
</evidence>
<dbReference type="Gene3D" id="2.40.128.130">
    <property type="entry name" value="Autotransporter beta-domain"/>
    <property type="match status" value="1"/>
</dbReference>